<dbReference type="PIRSF" id="PIRSF004681">
    <property type="entry name" value="UCP004681"/>
    <property type="match status" value="1"/>
</dbReference>
<dbReference type="AlphaFoldDB" id="A0A424YIQ6"/>
<reference evidence="2 3" key="1">
    <citation type="submission" date="2018-08" db="EMBL/GenBank/DDBJ databases">
        <title>The metabolism and importance of syntrophic acetate oxidation coupled to methane or sulfide production in haloalkaline environments.</title>
        <authorList>
            <person name="Timmers P.H.A."/>
            <person name="Vavourakis C.D."/>
            <person name="Sorokin D.Y."/>
            <person name="Sinninghe Damste J.S."/>
            <person name="Muyzer G."/>
            <person name="Stams A.J.M."/>
            <person name="Plugge C.M."/>
        </authorList>
    </citation>
    <scope>NUCLEOTIDE SEQUENCE [LARGE SCALE GENOMIC DNA]</scope>
    <source>
        <strain evidence="2">MSAO_Bac1</strain>
    </source>
</reference>
<proteinExistence type="inferred from homology"/>
<name>A0A424YIQ6_9FIRM</name>
<dbReference type="NCBIfam" id="TIGR00149">
    <property type="entry name" value="TIGR00149_YjbQ"/>
    <property type="match status" value="1"/>
</dbReference>
<organism evidence="2 3">
    <name type="scientific">Candidatus Syntrophonatronum acetioxidans</name>
    <dbReference type="NCBI Taxonomy" id="1795816"/>
    <lineage>
        <taxon>Bacteria</taxon>
        <taxon>Bacillati</taxon>
        <taxon>Bacillota</taxon>
        <taxon>Clostridia</taxon>
        <taxon>Eubacteriales</taxon>
        <taxon>Syntrophomonadaceae</taxon>
        <taxon>Candidatus Syntrophonatronum</taxon>
    </lineage>
</organism>
<evidence type="ECO:0000256" key="1">
    <source>
        <dbReference type="ARBA" id="ARBA00005534"/>
    </source>
</evidence>
<dbReference type="InterPro" id="IPR001602">
    <property type="entry name" value="UPF0047_YjbQ-like"/>
</dbReference>
<protein>
    <submittedName>
        <fullName evidence="2">YjbQ family protein</fullName>
    </submittedName>
</protein>
<accession>A0A424YIQ6</accession>
<dbReference type="Gene3D" id="2.60.120.460">
    <property type="entry name" value="YjbQ-like"/>
    <property type="match status" value="1"/>
</dbReference>
<comment type="similarity">
    <text evidence="1">Belongs to the UPF0047 family.</text>
</comment>
<dbReference type="InterPro" id="IPR035917">
    <property type="entry name" value="YjbQ-like_sf"/>
</dbReference>
<dbReference type="PANTHER" id="PTHR30615:SF8">
    <property type="entry name" value="UPF0047 PROTEIN C4A8.02C"/>
    <property type="match status" value="1"/>
</dbReference>
<dbReference type="PANTHER" id="PTHR30615">
    <property type="entry name" value="UNCHARACTERIZED PROTEIN YJBQ-RELATED"/>
    <property type="match status" value="1"/>
</dbReference>
<sequence length="129" mass="14455">MKELTVKTSQRTQFVDITSRVQELVREEGEEEGICHLYVPHTTAGLTINENADPAVSVDIINTLNNVIPFDGDYRHLEGNSAAHIKASLMGPSLSVLIKNNRLVLGTWQGIFFCEFDGPRSRRIYVKVL</sequence>
<dbReference type="EMBL" id="QZAA01000028">
    <property type="protein sequence ID" value="RQD78286.1"/>
    <property type="molecule type" value="Genomic_DNA"/>
</dbReference>
<gene>
    <name evidence="2" type="ORF">D5R97_00655</name>
</gene>
<dbReference type="Pfam" id="PF01894">
    <property type="entry name" value="YjbQ"/>
    <property type="match status" value="1"/>
</dbReference>
<dbReference type="Proteomes" id="UP000285138">
    <property type="component" value="Unassembled WGS sequence"/>
</dbReference>
<evidence type="ECO:0000313" key="3">
    <source>
        <dbReference type="Proteomes" id="UP000285138"/>
    </source>
</evidence>
<comment type="caution">
    <text evidence="2">The sequence shown here is derived from an EMBL/GenBank/DDBJ whole genome shotgun (WGS) entry which is preliminary data.</text>
</comment>
<dbReference type="SUPFAM" id="SSF111038">
    <property type="entry name" value="YjbQ-like"/>
    <property type="match status" value="1"/>
</dbReference>
<evidence type="ECO:0000313" key="2">
    <source>
        <dbReference type="EMBL" id="RQD78286.1"/>
    </source>
</evidence>